<dbReference type="GO" id="GO:0005184">
    <property type="term" value="F:neuropeptide hormone activity"/>
    <property type="evidence" value="ECO:0007669"/>
    <property type="project" value="InterPro"/>
</dbReference>
<dbReference type="Proteomes" id="UP000007635">
    <property type="component" value="Chromosome Y"/>
</dbReference>
<evidence type="ECO:0000313" key="1">
    <source>
        <dbReference type="Ensembl" id="ENSGACP00000048688.1"/>
    </source>
</evidence>
<organism evidence="1 2">
    <name type="scientific">Gasterosteus aculeatus aculeatus</name>
    <name type="common">three-spined stickleback</name>
    <dbReference type="NCBI Taxonomy" id="481459"/>
    <lineage>
        <taxon>Eukaryota</taxon>
        <taxon>Metazoa</taxon>
        <taxon>Chordata</taxon>
        <taxon>Craniata</taxon>
        <taxon>Vertebrata</taxon>
        <taxon>Euteleostomi</taxon>
        <taxon>Actinopterygii</taxon>
        <taxon>Neopterygii</taxon>
        <taxon>Teleostei</taxon>
        <taxon>Neoteleostei</taxon>
        <taxon>Acanthomorphata</taxon>
        <taxon>Eupercaria</taxon>
        <taxon>Perciformes</taxon>
        <taxon>Cottioidei</taxon>
        <taxon>Gasterosteales</taxon>
        <taxon>Gasterosteidae</taxon>
        <taxon>Gasterosteus</taxon>
    </lineage>
</organism>
<sequence>MGSRIEPVAIADKSRRELGSEPHAAPAAADMKITALVGWTVALVLSLLVESCRPQKLNVHWGPQSMMYLKGKHGRRFVSEDDRGVLTQGLQGWYALLRGTLKLQAPDISKRRHIVRSEKVLIHYLQER</sequence>
<dbReference type="InterPro" id="IPR028126">
    <property type="entry name" value="Spexin"/>
</dbReference>
<reference evidence="1 2" key="1">
    <citation type="journal article" date="2021" name="G3 (Bethesda)">
        <title>Improved contiguity of the threespine stickleback genome using long-read sequencing.</title>
        <authorList>
            <person name="Nath S."/>
            <person name="Shaw D.E."/>
            <person name="White M.A."/>
        </authorList>
    </citation>
    <scope>NUCLEOTIDE SEQUENCE [LARGE SCALE GENOMIC DNA]</scope>
    <source>
        <strain evidence="1 2">Lake Benthic</strain>
    </source>
</reference>
<evidence type="ECO:0000313" key="2">
    <source>
        <dbReference type="Proteomes" id="UP000007635"/>
    </source>
</evidence>
<proteinExistence type="predicted"/>
<reference evidence="1" key="3">
    <citation type="submission" date="2025-09" db="UniProtKB">
        <authorList>
            <consortium name="Ensembl"/>
        </authorList>
    </citation>
    <scope>IDENTIFICATION</scope>
</reference>
<dbReference type="Pfam" id="PF15171">
    <property type="entry name" value="Spexin"/>
    <property type="match status" value="1"/>
</dbReference>
<reference evidence="1" key="2">
    <citation type="submission" date="2025-08" db="UniProtKB">
        <authorList>
            <consortium name="Ensembl"/>
        </authorList>
    </citation>
    <scope>IDENTIFICATION</scope>
</reference>
<name>A0AAQ4QE33_GASAC</name>
<accession>A0AAQ4QE33</accession>
<dbReference type="AlphaFoldDB" id="A0AAQ4QE33"/>
<dbReference type="Ensembl" id="ENSGACT00000087144.1">
    <property type="protein sequence ID" value="ENSGACP00000048688.1"/>
    <property type="gene ID" value="ENSGACG00000037287.1"/>
</dbReference>
<protein>
    <submittedName>
        <fullName evidence="1">Uncharacterized protein</fullName>
    </submittedName>
</protein>
<dbReference type="GeneTree" id="ENSGT00980000202268"/>
<keyword evidence="2" id="KW-1185">Reference proteome</keyword>